<evidence type="ECO:0000313" key="8">
    <source>
        <dbReference type="Proteomes" id="UP000244912"/>
    </source>
</evidence>
<dbReference type="InterPro" id="IPR013587">
    <property type="entry name" value="Nitrate/nitrite_sensing"/>
</dbReference>
<keyword evidence="8" id="KW-1185">Reference proteome</keyword>
<dbReference type="GO" id="GO:0007165">
    <property type="term" value="P:signal transduction"/>
    <property type="evidence" value="ECO:0007669"/>
    <property type="project" value="UniProtKB-KW"/>
</dbReference>
<protein>
    <submittedName>
        <fullName evidence="7">Methyl-accepting chemotaxis protein III</fullName>
    </submittedName>
</protein>
<evidence type="ECO:0000313" key="7">
    <source>
        <dbReference type="EMBL" id="SPJ26148.1"/>
    </source>
</evidence>
<keyword evidence="1" id="KW-0145">Chemotaxis</keyword>
<keyword evidence="5" id="KW-0812">Transmembrane</keyword>
<dbReference type="SMART" id="SM00283">
    <property type="entry name" value="MA"/>
    <property type="match status" value="1"/>
</dbReference>
<dbReference type="Proteomes" id="UP000244912">
    <property type="component" value="Unassembled WGS sequence"/>
</dbReference>
<evidence type="ECO:0000256" key="5">
    <source>
        <dbReference type="SAM" id="Phobius"/>
    </source>
</evidence>
<organism evidence="7 8">
    <name type="scientific">Palleronia abyssalis</name>
    <dbReference type="NCBI Taxonomy" id="1501240"/>
    <lineage>
        <taxon>Bacteria</taxon>
        <taxon>Pseudomonadati</taxon>
        <taxon>Pseudomonadota</taxon>
        <taxon>Alphaproteobacteria</taxon>
        <taxon>Rhodobacterales</taxon>
        <taxon>Roseobacteraceae</taxon>
        <taxon>Palleronia</taxon>
    </lineage>
</organism>
<evidence type="ECO:0000256" key="2">
    <source>
        <dbReference type="ARBA" id="ARBA00029447"/>
    </source>
</evidence>
<evidence type="ECO:0000259" key="6">
    <source>
        <dbReference type="PROSITE" id="PS50111"/>
    </source>
</evidence>
<feature type="compositionally biased region" description="Polar residues" evidence="4">
    <location>
        <begin position="476"/>
        <end position="491"/>
    </location>
</feature>
<dbReference type="SUPFAM" id="SSF58104">
    <property type="entry name" value="Methyl-accepting chemotaxis protein (MCP) signaling domain"/>
    <property type="match status" value="1"/>
</dbReference>
<dbReference type="InterPro" id="IPR004090">
    <property type="entry name" value="Chemotax_Me-accpt_rcpt"/>
</dbReference>
<feature type="region of interest" description="Disordered" evidence="4">
    <location>
        <begin position="671"/>
        <end position="726"/>
    </location>
</feature>
<feature type="compositionally biased region" description="Low complexity" evidence="4">
    <location>
        <begin position="671"/>
        <end position="695"/>
    </location>
</feature>
<reference evidence="7 8" key="1">
    <citation type="submission" date="2018-03" db="EMBL/GenBank/DDBJ databases">
        <authorList>
            <person name="Keele B.F."/>
        </authorList>
    </citation>
    <scope>NUCLEOTIDE SEQUENCE [LARGE SCALE GENOMIC DNA]</scope>
    <source>
        <strain evidence="7 8">CECT 8504</strain>
    </source>
</reference>
<dbReference type="PROSITE" id="PS50111">
    <property type="entry name" value="CHEMOTAXIS_TRANSDUC_2"/>
    <property type="match status" value="1"/>
</dbReference>
<evidence type="ECO:0000256" key="1">
    <source>
        <dbReference type="ARBA" id="ARBA00022500"/>
    </source>
</evidence>
<accession>A0A2R8C153</accession>
<dbReference type="Pfam" id="PF08376">
    <property type="entry name" value="NIT"/>
    <property type="match status" value="1"/>
</dbReference>
<name>A0A2R8C153_9RHOB</name>
<dbReference type="InterPro" id="IPR051310">
    <property type="entry name" value="MCP_chemotaxis"/>
</dbReference>
<feature type="transmembrane region" description="Helical" evidence="5">
    <location>
        <begin position="310"/>
        <end position="332"/>
    </location>
</feature>
<keyword evidence="5" id="KW-1133">Transmembrane helix</keyword>
<comment type="similarity">
    <text evidence="2">Belongs to the methyl-accepting chemotaxis (MCP) protein family.</text>
</comment>
<dbReference type="InterPro" id="IPR004089">
    <property type="entry name" value="MCPsignal_dom"/>
</dbReference>
<dbReference type="PANTHER" id="PTHR43531">
    <property type="entry name" value="PROTEIN ICFG"/>
    <property type="match status" value="1"/>
</dbReference>
<dbReference type="PANTHER" id="PTHR43531:SF11">
    <property type="entry name" value="METHYL-ACCEPTING CHEMOTAXIS PROTEIN 3"/>
    <property type="match status" value="1"/>
</dbReference>
<proteinExistence type="inferred from homology"/>
<evidence type="ECO:0000256" key="4">
    <source>
        <dbReference type="SAM" id="MobiDB-lite"/>
    </source>
</evidence>
<gene>
    <name evidence="7" type="primary">trg_4</name>
    <name evidence="7" type="ORF">PAA8504_04004</name>
</gene>
<dbReference type="Gene3D" id="1.10.287.950">
    <property type="entry name" value="Methyl-accepting chemotaxis protein"/>
    <property type="match status" value="1"/>
</dbReference>
<keyword evidence="3" id="KW-0807">Transducer</keyword>
<sequence length="726" mass="77029">MNLKLRVALAIVIPLLTTLGLLGVLAVEHKRELTKLHDLGGVVGLADKAGDLVHELQVERGRSVGYITAGRPDDLATALQDQRRAVDAERARFAAFLRDSGIEQEIPALGTDLSRIETGLDGVPEFRTRVSTTLDTPGQAAAFYTARIDELIDVIRNTVAYSPNLQVARELQPYVSLVEAKEHGGLERAFGAALFNQAATGTVTPEAFQTYLARLTGEQMALDRFHAQASEGDRALFERTVQGPAVQQVTDWRAVLSTIGETKDGQGIDGADWFAAATQRLDLIKNVHDQIIAEGAHSLTRAISTERRQLIVILTLGGAAIGAALLIALFALRAFLTGMAAMTRTVDLLETGSTEFTSTESTRRDEIGAVLRAVERLAASLRARADIADRIAMGELEVDVTPRSPEDRLGLALRKMVHKLREVISNAGVSAAHVADGASNMAATAEQLSSGTNQQAAAVEEASASMEEMAANIRQNADNAAQTEAIASQSADDARKSGETVSTAVTAMQTIAERITIIQEIARQTDLLALNAAVEAARAGTHGKGFAVVASEVRKLAERSSQAATEISQLSAETLDVSGRAGRMLEALLPNIQRTADLVSEISASTREQNTGADQINLAIRELNTVIQQNSAAAEQSAATSQQLAAQSQQLNGVISYFKLAALADTTATAPHAKPAPAKPANDAPRPKVTALTPARPAPAPTGHIDLDMDLDPEAVSDADFQRYAG</sequence>
<dbReference type="GO" id="GO:0006935">
    <property type="term" value="P:chemotaxis"/>
    <property type="evidence" value="ECO:0007669"/>
    <property type="project" value="UniProtKB-KW"/>
</dbReference>
<dbReference type="PRINTS" id="PR00260">
    <property type="entry name" value="CHEMTRNSDUCR"/>
</dbReference>
<dbReference type="GO" id="GO:0005886">
    <property type="term" value="C:plasma membrane"/>
    <property type="evidence" value="ECO:0007669"/>
    <property type="project" value="TreeGrafter"/>
</dbReference>
<dbReference type="Pfam" id="PF00015">
    <property type="entry name" value="MCPsignal"/>
    <property type="match status" value="1"/>
</dbReference>
<dbReference type="RefSeq" id="WP_181375889.1">
    <property type="nucleotide sequence ID" value="NZ_ONZF01000015.1"/>
</dbReference>
<dbReference type="AlphaFoldDB" id="A0A2R8C153"/>
<keyword evidence="5" id="KW-0472">Membrane</keyword>
<dbReference type="EMBL" id="ONZF01000015">
    <property type="protein sequence ID" value="SPJ26148.1"/>
    <property type="molecule type" value="Genomic_DNA"/>
</dbReference>
<dbReference type="GO" id="GO:0004888">
    <property type="term" value="F:transmembrane signaling receptor activity"/>
    <property type="evidence" value="ECO:0007669"/>
    <property type="project" value="InterPro"/>
</dbReference>
<feature type="compositionally biased region" description="Acidic residues" evidence="4">
    <location>
        <begin position="708"/>
        <end position="717"/>
    </location>
</feature>
<evidence type="ECO:0000256" key="3">
    <source>
        <dbReference type="PROSITE-ProRule" id="PRU00284"/>
    </source>
</evidence>
<feature type="domain" description="Methyl-accepting transducer" evidence="6">
    <location>
        <begin position="430"/>
        <end position="645"/>
    </location>
</feature>
<feature type="region of interest" description="Disordered" evidence="4">
    <location>
        <begin position="476"/>
        <end position="497"/>
    </location>
</feature>